<name>A0A212LF05_9HYPH</name>
<dbReference type="SMART" id="SM00382">
    <property type="entry name" value="AAA"/>
    <property type="match status" value="1"/>
</dbReference>
<proteinExistence type="predicted"/>
<feature type="region of interest" description="Disordered" evidence="3">
    <location>
        <begin position="1"/>
        <end position="22"/>
    </location>
</feature>
<dbReference type="InterPro" id="IPR003593">
    <property type="entry name" value="AAA+_ATPase"/>
</dbReference>
<dbReference type="AlphaFoldDB" id="A0A212LF05"/>
<dbReference type="InterPro" id="IPR027417">
    <property type="entry name" value="P-loop_NTPase"/>
</dbReference>
<evidence type="ECO:0000256" key="1">
    <source>
        <dbReference type="ARBA" id="ARBA00022741"/>
    </source>
</evidence>
<evidence type="ECO:0000259" key="4">
    <source>
        <dbReference type="PROSITE" id="PS50893"/>
    </source>
</evidence>
<dbReference type="SUPFAM" id="SSF52540">
    <property type="entry name" value="P-loop containing nucleoside triphosphate hydrolases"/>
    <property type="match status" value="1"/>
</dbReference>
<dbReference type="PANTHER" id="PTHR43790:SF8">
    <property type="entry name" value="SUGAR ABC TRANSPORTER ATP-BINDING PROTEIN"/>
    <property type="match status" value="1"/>
</dbReference>
<dbReference type="InterPro" id="IPR003439">
    <property type="entry name" value="ABC_transporter-like_ATP-bd"/>
</dbReference>
<organism evidence="5">
    <name type="scientific">uncultured Pleomorphomonas sp</name>
    <dbReference type="NCBI Taxonomy" id="442121"/>
    <lineage>
        <taxon>Bacteria</taxon>
        <taxon>Pseudomonadati</taxon>
        <taxon>Pseudomonadota</taxon>
        <taxon>Alphaproteobacteria</taxon>
        <taxon>Hyphomicrobiales</taxon>
        <taxon>Pleomorphomonadaceae</taxon>
        <taxon>Pleomorphomonas</taxon>
        <taxon>environmental samples</taxon>
    </lineage>
</organism>
<dbReference type="EMBL" id="FMJD01000007">
    <property type="protein sequence ID" value="SCM76060.1"/>
    <property type="molecule type" value="Genomic_DNA"/>
</dbReference>
<keyword evidence="1" id="KW-0547">Nucleotide-binding</keyword>
<dbReference type="GO" id="GO:0005524">
    <property type="term" value="F:ATP binding"/>
    <property type="evidence" value="ECO:0007669"/>
    <property type="project" value="UniProtKB-KW"/>
</dbReference>
<feature type="domain" description="ABC transporter" evidence="4">
    <location>
        <begin position="28"/>
        <end position="266"/>
    </location>
</feature>
<gene>
    <name evidence="5" type="ORF">KL86PLE_30507</name>
</gene>
<sequence length="267" mass="28874">MSPLATETRTAPASIPQGPHPEGLAPVLRCRKLTKRFGGLVAVDQVDFDVYPGETVALLGDNGAGKSTLIQTVAGVHRPDGGSIELDGKEVEIRSPLQARDLGIETVFQDLALCDNLGAAENIFLGRELPGKAYRFLPGLNEARMRSEAKSVLSELHINIRNLDAPVRTLSGGQRQATAIARAVYWKARLMIMDEPTAALGVPEQKKVLSLIEALKARGVPVIVISHNMQDVFEVADRLFIMRRGRAVADLRAADTNANEVVRLMVG</sequence>
<dbReference type="PANTHER" id="PTHR43790">
    <property type="entry name" value="CARBOHYDRATE TRANSPORT ATP-BINDING PROTEIN MG119-RELATED"/>
    <property type="match status" value="1"/>
</dbReference>
<dbReference type="RefSeq" id="WP_100079665.1">
    <property type="nucleotide sequence ID" value="NZ_LT608334.1"/>
</dbReference>
<protein>
    <submittedName>
        <fullName evidence="5">ABC transporter</fullName>
    </submittedName>
</protein>
<accession>A0A212LF05</accession>
<dbReference type="PROSITE" id="PS50893">
    <property type="entry name" value="ABC_TRANSPORTER_2"/>
    <property type="match status" value="1"/>
</dbReference>
<dbReference type="InterPro" id="IPR050107">
    <property type="entry name" value="ABC_carbohydrate_import_ATPase"/>
</dbReference>
<evidence type="ECO:0000313" key="5">
    <source>
        <dbReference type="EMBL" id="SCM76060.1"/>
    </source>
</evidence>
<evidence type="ECO:0000256" key="2">
    <source>
        <dbReference type="ARBA" id="ARBA00022840"/>
    </source>
</evidence>
<dbReference type="GO" id="GO:0016887">
    <property type="term" value="F:ATP hydrolysis activity"/>
    <property type="evidence" value="ECO:0007669"/>
    <property type="project" value="InterPro"/>
</dbReference>
<dbReference type="CDD" id="cd03216">
    <property type="entry name" value="ABC_Carb_Monos_I"/>
    <property type="match status" value="1"/>
</dbReference>
<dbReference type="Gene3D" id="3.40.50.300">
    <property type="entry name" value="P-loop containing nucleotide triphosphate hydrolases"/>
    <property type="match status" value="1"/>
</dbReference>
<reference evidence="5" key="1">
    <citation type="submission" date="2016-08" db="EMBL/GenBank/DDBJ databases">
        <authorList>
            <person name="Seilhamer J.J."/>
        </authorList>
    </citation>
    <scope>NUCLEOTIDE SEQUENCE</scope>
    <source>
        <strain evidence="5">86</strain>
    </source>
</reference>
<dbReference type="Pfam" id="PF00005">
    <property type="entry name" value="ABC_tran"/>
    <property type="match status" value="1"/>
</dbReference>
<keyword evidence="2" id="KW-0067">ATP-binding</keyword>
<evidence type="ECO:0000256" key="3">
    <source>
        <dbReference type="SAM" id="MobiDB-lite"/>
    </source>
</evidence>
<feature type="compositionally biased region" description="Polar residues" evidence="3">
    <location>
        <begin position="1"/>
        <end position="11"/>
    </location>
</feature>